<reference evidence="5" key="1">
    <citation type="journal article" date="2017" name="Nature">
        <title>The sunflower genome provides insights into oil metabolism, flowering and Asterid evolution.</title>
        <authorList>
            <person name="Badouin H."/>
            <person name="Gouzy J."/>
            <person name="Grassa C.J."/>
            <person name="Murat F."/>
            <person name="Staton S.E."/>
            <person name="Cottret L."/>
            <person name="Lelandais-Briere C."/>
            <person name="Owens G.L."/>
            <person name="Carrere S."/>
            <person name="Mayjonade B."/>
            <person name="Legrand L."/>
            <person name="Gill N."/>
            <person name="Kane N.C."/>
            <person name="Bowers J.E."/>
            <person name="Hubner S."/>
            <person name="Bellec A."/>
            <person name="Berard A."/>
            <person name="Berges H."/>
            <person name="Blanchet N."/>
            <person name="Boniface M.C."/>
            <person name="Brunel D."/>
            <person name="Catrice O."/>
            <person name="Chaidir N."/>
            <person name="Claudel C."/>
            <person name="Donnadieu C."/>
            <person name="Faraut T."/>
            <person name="Fievet G."/>
            <person name="Helmstetter N."/>
            <person name="King M."/>
            <person name="Knapp S.J."/>
            <person name="Lai Z."/>
            <person name="Le Paslier M.C."/>
            <person name="Lippi Y."/>
            <person name="Lorenzon L."/>
            <person name="Mandel J.R."/>
            <person name="Marage G."/>
            <person name="Marchand G."/>
            <person name="Marquand E."/>
            <person name="Bret-Mestries E."/>
            <person name="Morien E."/>
            <person name="Nambeesan S."/>
            <person name="Nguyen T."/>
            <person name="Pegot-Espagnet P."/>
            <person name="Pouilly N."/>
            <person name="Raftis F."/>
            <person name="Sallet E."/>
            <person name="Schiex T."/>
            <person name="Thomas J."/>
            <person name="Vandecasteele C."/>
            <person name="Vares D."/>
            <person name="Vear F."/>
            <person name="Vautrin S."/>
            <person name="Crespi M."/>
            <person name="Mangin B."/>
            <person name="Burke J.M."/>
            <person name="Salse J."/>
            <person name="Munos S."/>
            <person name="Vincourt P."/>
            <person name="Rieseberg L.H."/>
            <person name="Langlade N.B."/>
        </authorList>
    </citation>
    <scope>NUCLEOTIDE SEQUENCE [LARGE SCALE GENOMIC DNA]</scope>
    <source>
        <strain evidence="5">cv. SF193</strain>
    </source>
</reference>
<organism evidence="4 5">
    <name type="scientific">Helianthus annuus</name>
    <name type="common">Common sunflower</name>
    <dbReference type="NCBI Taxonomy" id="4232"/>
    <lineage>
        <taxon>Eukaryota</taxon>
        <taxon>Viridiplantae</taxon>
        <taxon>Streptophyta</taxon>
        <taxon>Embryophyta</taxon>
        <taxon>Tracheophyta</taxon>
        <taxon>Spermatophyta</taxon>
        <taxon>Magnoliopsida</taxon>
        <taxon>eudicotyledons</taxon>
        <taxon>Gunneridae</taxon>
        <taxon>Pentapetalae</taxon>
        <taxon>asterids</taxon>
        <taxon>campanulids</taxon>
        <taxon>Asterales</taxon>
        <taxon>Asteraceae</taxon>
        <taxon>Asteroideae</taxon>
        <taxon>Heliantheae alliance</taxon>
        <taxon>Heliantheae</taxon>
        <taxon>Helianthus</taxon>
    </lineage>
</organism>
<dbReference type="AlphaFoldDB" id="A0A251S9P0"/>
<keyword evidence="5" id="KW-1185">Reference proteome</keyword>
<comment type="subcellular location">
    <subcellularLocation>
        <location evidence="1">Membrane</location>
    </subcellularLocation>
</comment>
<dbReference type="GO" id="GO:0000064">
    <property type="term" value="F:L-ornithine transmembrane transporter activity"/>
    <property type="evidence" value="ECO:0000318"/>
    <property type="project" value="GO_Central"/>
</dbReference>
<dbReference type="EMBL" id="CM007904">
    <property type="protein sequence ID" value="OTF95262.1"/>
    <property type="molecule type" value="Genomic_DNA"/>
</dbReference>
<dbReference type="GO" id="GO:0016020">
    <property type="term" value="C:membrane"/>
    <property type="evidence" value="ECO:0007669"/>
    <property type="project" value="UniProtKB-SubCell"/>
</dbReference>
<dbReference type="GO" id="GO:1990575">
    <property type="term" value="P:mitochondrial L-ornithine transmembrane transport"/>
    <property type="evidence" value="ECO:0000318"/>
    <property type="project" value="GO_Central"/>
</dbReference>
<evidence type="ECO:0000256" key="1">
    <source>
        <dbReference type="ARBA" id="ARBA00004370"/>
    </source>
</evidence>
<protein>
    <submittedName>
        <fullName evidence="4">Putative carrier protein</fullName>
    </submittedName>
</protein>
<dbReference type="Proteomes" id="UP000215914">
    <property type="component" value="Chromosome 15"/>
</dbReference>
<name>A0A251S9P0_HELAN</name>
<gene>
    <name evidence="4" type="ORF">HannXRQ_Chr15g0481161</name>
</gene>
<dbReference type="InParanoid" id="A0A251S9P0"/>
<evidence type="ECO:0000256" key="3">
    <source>
        <dbReference type="ARBA" id="ARBA00023136"/>
    </source>
</evidence>
<keyword evidence="2" id="KW-0812">Transmembrane</keyword>
<sequence length="165" mass="18454">MLLCKLRTWTQKAFLRPRVKDTMCLTFIRTLDTQNLHFYLFNMDYIGLYNGFGWLATGRMLGVGARFGTYELLTAFYKDGRKDNYVYVSEALTTGIVAGGVESLMNSLFELFTIRAQVSAVSRVPNSSTNLQKASVSTSVTKLLRGYNPDVKALDHSIGLVCCPP</sequence>
<keyword evidence="3" id="KW-0472">Membrane</keyword>
<evidence type="ECO:0000313" key="4">
    <source>
        <dbReference type="EMBL" id="OTF95262.1"/>
    </source>
</evidence>
<dbReference type="InterPro" id="IPR023395">
    <property type="entry name" value="MCP_dom_sf"/>
</dbReference>
<evidence type="ECO:0000256" key="2">
    <source>
        <dbReference type="ARBA" id="ARBA00022692"/>
    </source>
</evidence>
<dbReference type="Gene3D" id="1.50.40.10">
    <property type="entry name" value="Mitochondrial carrier domain"/>
    <property type="match status" value="1"/>
</dbReference>
<proteinExistence type="predicted"/>
<accession>A0A251S9P0</accession>
<dbReference type="SUPFAM" id="SSF103506">
    <property type="entry name" value="Mitochondrial carrier"/>
    <property type="match status" value="1"/>
</dbReference>
<evidence type="ECO:0000313" key="5">
    <source>
        <dbReference type="Proteomes" id="UP000215914"/>
    </source>
</evidence>